<dbReference type="PANTHER" id="PTHR38731">
    <property type="entry name" value="LIPL45-RELATED LIPOPROTEIN-RELATED"/>
    <property type="match status" value="1"/>
</dbReference>
<dbReference type="PANTHER" id="PTHR38731:SF3">
    <property type="entry name" value="BLL6125 PROTEIN"/>
    <property type="match status" value="1"/>
</dbReference>
<organism evidence="3 4">
    <name type="scientific">Devosia litorisediminis</name>
    <dbReference type="NCBI Taxonomy" id="2829817"/>
    <lineage>
        <taxon>Bacteria</taxon>
        <taxon>Pseudomonadati</taxon>
        <taxon>Pseudomonadota</taxon>
        <taxon>Alphaproteobacteria</taxon>
        <taxon>Hyphomicrobiales</taxon>
        <taxon>Devosiaceae</taxon>
        <taxon>Devosia</taxon>
    </lineage>
</organism>
<dbReference type="Pfam" id="PF04773">
    <property type="entry name" value="FecR"/>
    <property type="match status" value="1"/>
</dbReference>
<evidence type="ECO:0000259" key="2">
    <source>
        <dbReference type="Pfam" id="PF04773"/>
    </source>
</evidence>
<dbReference type="InterPro" id="IPR006860">
    <property type="entry name" value="FecR"/>
</dbReference>
<gene>
    <name evidence="3" type="ORF">KD146_13035</name>
</gene>
<evidence type="ECO:0000256" key="1">
    <source>
        <dbReference type="SAM" id="SignalP"/>
    </source>
</evidence>
<dbReference type="Gene3D" id="2.60.120.1440">
    <property type="match status" value="1"/>
</dbReference>
<protein>
    <submittedName>
        <fullName evidence="3">FecR domain-containing protein</fullName>
    </submittedName>
</protein>
<feature type="domain" description="FecR protein" evidence="2">
    <location>
        <begin position="53"/>
        <end position="145"/>
    </location>
</feature>
<accession>A0A942I726</accession>
<keyword evidence="1" id="KW-0732">Signal</keyword>
<feature type="chain" id="PRO_5036875519" evidence="1">
    <location>
        <begin position="19"/>
        <end position="313"/>
    </location>
</feature>
<evidence type="ECO:0000313" key="3">
    <source>
        <dbReference type="EMBL" id="MBS3849623.1"/>
    </source>
</evidence>
<keyword evidence="4" id="KW-1185">Reference proteome</keyword>
<name>A0A942I726_9HYPH</name>
<reference evidence="3" key="1">
    <citation type="submission" date="2021-04" db="EMBL/GenBank/DDBJ databases">
        <title>Devosia litorisediminis sp. nov., isolated from a sand dune.</title>
        <authorList>
            <person name="Park S."/>
            <person name="Yoon J.-H."/>
        </authorList>
    </citation>
    <scope>NUCLEOTIDE SEQUENCE</scope>
    <source>
        <strain evidence="3">BSSL-BM10</strain>
    </source>
</reference>
<feature type="signal peptide" evidence="1">
    <location>
        <begin position="1"/>
        <end position="18"/>
    </location>
</feature>
<dbReference type="RefSeq" id="WP_212659268.1">
    <property type="nucleotide sequence ID" value="NZ_JAGXTP010000002.1"/>
</dbReference>
<dbReference type="AlphaFoldDB" id="A0A942I726"/>
<evidence type="ECO:0000313" key="4">
    <source>
        <dbReference type="Proteomes" id="UP000678281"/>
    </source>
</evidence>
<dbReference type="EMBL" id="JAGXTP010000002">
    <property type="protein sequence ID" value="MBS3849623.1"/>
    <property type="molecule type" value="Genomic_DNA"/>
</dbReference>
<dbReference type="Proteomes" id="UP000678281">
    <property type="component" value="Unassembled WGS sequence"/>
</dbReference>
<comment type="caution">
    <text evidence="3">The sequence shown here is derived from an EMBL/GenBank/DDBJ whole genome shotgun (WGS) entry which is preliminary data.</text>
</comment>
<sequence length="313" mass="31858">MRFVVVLLALLLSTPVWAADWTVQRVRGEVTQKIGMSWVAVSRGDVIADNRYLKTGSDGRAGLARGRETIELEGNTQIRIKDAGAELMTTVLQDFGTVSIEAERRNVQHFSVQTKYLAAVVKGTRFTVRADAQSASVTVSRGVVQVQDSKRDLVTDILPGQSASVTSSVPLIVEGPGASNVFTFKGVEVEPGTTTPKAQAAAAQSKQSGRAFGEAVSAAAKSGSAAASSAANSAASSAGSVGAATSSAAQGAADAAKASGANVGQAVSSAVKQTVSNTRETAKGVSETVTETVKDTVSATSGAVGKTLGGLLR</sequence>
<proteinExistence type="predicted"/>